<keyword evidence="2" id="KW-1185">Reference proteome</keyword>
<evidence type="ECO:0000313" key="1">
    <source>
        <dbReference type="EMBL" id="OMP04225.1"/>
    </source>
</evidence>
<dbReference type="Proteomes" id="UP000187203">
    <property type="component" value="Unassembled WGS sequence"/>
</dbReference>
<dbReference type="InterPro" id="IPR001345">
    <property type="entry name" value="PG/BPGM_mutase_AS"/>
</dbReference>
<accession>A0A1R3KAT6</accession>
<comment type="caution">
    <text evidence="1">The sequence shown here is derived from an EMBL/GenBank/DDBJ whole genome shotgun (WGS) entry which is preliminary data.</text>
</comment>
<gene>
    <name evidence="1" type="ORF">COLO4_09833</name>
</gene>
<proteinExistence type="predicted"/>
<reference evidence="2" key="1">
    <citation type="submission" date="2013-09" db="EMBL/GenBank/DDBJ databases">
        <title>Corchorus olitorius genome sequencing.</title>
        <authorList>
            <person name="Alam M."/>
            <person name="Haque M.S."/>
            <person name="Islam M.S."/>
            <person name="Emdad E.M."/>
            <person name="Islam M.M."/>
            <person name="Ahmed B."/>
            <person name="Halim A."/>
            <person name="Hossen Q.M.M."/>
            <person name="Hossain M.Z."/>
            <person name="Ahmed R."/>
            <person name="Khan M.M."/>
            <person name="Islam R."/>
            <person name="Rashid M.M."/>
            <person name="Khan S.A."/>
            <person name="Rahman M.S."/>
            <person name="Alam M."/>
            <person name="Yahiya A.S."/>
            <person name="Khan M.S."/>
            <person name="Azam M.S."/>
            <person name="Haque T."/>
            <person name="Lashkar M.Z.H."/>
            <person name="Akhand A.I."/>
            <person name="Morshed G."/>
            <person name="Roy S."/>
            <person name="Uddin K.S."/>
            <person name="Rabeya T."/>
            <person name="Hossain A.S."/>
            <person name="Chowdhury A."/>
            <person name="Snigdha A.R."/>
            <person name="Mortoza M.S."/>
            <person name="Matin S.A."/>
            <person name="Hoque S.M.E."/>
            <person name="Islam M.K."/>
            <person name="Roy D.K."/>
            <person name="Haider R."/>
            <person name="Moosa M.M."/>
            <person name="Elias S.M."/>
            <person name="Hasan A.M."/>
            <person name="Jahan S."/>
            <person name="Shafiuddin M."/>
            <person name="Mahmood N."/>
            <person name="Shommy N.S."/>
        </authorList>
    </citation>
    <scope>NUCLEOTIDE SEQUENCE [LARGE SCALE GENOMIC DNA]</scope>
    <source>
        <strain evidence="2">cv. O-4</strain>
    </source>
</reference>
<sequence>MGLSEDMERMVSEMEIAGFEMDTICSNMVRHGQAMHNIEGDNREALLSPGLFDAELSSLGLQQGVRPCDMRRKIDDEDDNLWKPDLREQVEELAARVDKFLKW</sequence>
<dbReference type="OrthoDB" id="496981at2759"/>
<organism evidence="1 2">
    <name type="scientific">Corchorus olitorius</name>
    <dbReference type="NCBI Taxonomy" id="93759"/>
    <lineage>
        <taxon>Eukaryota</taxon>
        <taxon>Viridiplantae</taxon>
        <taxon>Streptophyta</taxon>
        <taxon>Embryophyta</taxon>
        <taxon>Tracheophyta</taxon>
        <taxon>Spermatophyta</taxon>
        <taxon>Magnoliopsida</taxon>
        <taxon>eudicotyledons</taxon>
        <taxon>Gunneridae</taxon>
        <taxon>Pentapetalae</taxon>
        <taxon>rosids</taxon>
        <taxon>malvids</taxon>
        <taxon>Malvales</taxon>
        <taxon>Malvaceae</taxon>
        <taxon>Grewioideae</taxon>
        <taxon>Apeibeae</taxon>
        <taxon>Corchorus</taxon>
    </lineage>
</organism>
<name>A0A1R3KAT6_9ROSI</name>
<dbReference type="GO" id="GO:0003824">
    <property type="term" value="F:catalytic activity"/>
    <property type="evidence" value="ECO:0007669"/>
    <property type="project" value="InterPro"/>
</dbReference>
<evidence type="ECO:0000313" key="2">
    <source>
        <dbReference type="Proteomes" id="UP000187203"/>
    </source>
</evidence>
<dbReference type="EMBL" id="AWUE01014274">
    <property type="protein sequence ID" value="OMP04225.1"/>
    <property type="molecule type" value="Genomic_DNA"/>
</dbReference>
<dbReference type="PROSITE" id="PS00175">
    <property type="entry name" value="PG_MUTASE"/>
    <property type="match status" value="1"/>
</dbReference>
<protein>
    <submittedName>
        <fullName evidence="1">Uncharacterized protein</fullName>
    </submittedName>
</protein>
<dbReference type="AlphaFoldDB" id="A0A1R3KAT6"/>